<reference evidence="1" key="1">
    <citation type="journal article" date="2015" name="Nature">
        <title>Complex archaea that bridge the gap between prokaryotes and eukaryotes.</title>
        <authorList>
            <person name="Spang A."/>
            <person name="Saw J.H."/>
            <person name="Jorgensen S.L."/>
            <person name="Zaremba-Niedzwiedzka K."/>
            <person name="Martijn J."/>
            <person name="Lind A.E."/>
            <person name="van Eijk R."/>
            <person name="Schleper C."/>
            <person name="Guy L."/>
            <person name="Ettema T.J."/>
        </authorList>
    </citation>
    <scope>NUCLEOTIDE SEQUENCE</scope>
</reference>
<dbReference type="EMBL" id="LAZR01007803">
    <property type="protein sequence ID" value="KKM82815.1"/>
    <property type="molecule type" value="Genomic_DNA"/>
</dbReference>
<accession>A0A0F9N1Y1</accession>
<proteinExistence type="predicted"/>
<dbReference type="AlphaFoldDB" id="A0A0F9N1Y1"/>
<protein>
    <submittedName>
        <fullName evidence="1">Uncharacterized protein</fullName>
    </submittedName>
</protein>
<evidence type="ECO:0000313" key="1">
    <source>
        <dbReference type="EMBL" id="KKM82815.1"/>
    </source>
</evidence>
<name>A0A0F9N1Y1_9ZZZZ</name>
<gene>
    <name evidence="1" type="ORF">LCGC14_1315670</name>
</gene>
<sequence length="48" mass="5917">MKEVIIRFRYEEAKELKNDQYYKDLAFNEIYNSSDVLQSEHFEIKNIN</sequence>
<comment type="caution">
    <text evidence="1">The sequence shown here is derived from an EMBL/GenBank/DDBJ whole genome shotgun (WGS) entry which is preliminary data.</text>
</comment>
<organism evidence="1">
    <name type="scientific">marine sediment metagenome</name>
    <dbReference type="NCBI Taxonomy" id="412755"/>
    <lineage>
        <taxon>unclassified sequences</taxon>
        <taxon>metagenomes</taxon>
        <taxon>ecological metagenomes</taxon>
    </lineage>
</organism>